<evidence type="ECO:0000256" key="2">
    <source>
        <dbReference type="ARBA" id="ARBA00004586"/>
    </source>
</evidence>
<keyword evidence="6" id="KW-0808">Transferase</keyword>
<evidence type="ECO:0000256" key="11">
    <source>
        <dbReference type="ARBA" id="ARBA00023136"/>
    </source>
</evidence>
<evidence type="ECO:0000256" key="8">
    <source>
        <dbReference type="ARBA" id="ARBA00022824"/>
    </source>
</evidence>
<dbReference type="AlphaFoldDB" id="A0AAD1XRI2"/>
<dbReference type="PANTHER" id="PTHR21528:SF0">
    <property type="entry name" value="DEHYDRODOLICHYL DIPHOSPHATE SYNTHASE COMPLEX SUBUNIT NUS1"/>
    <property type="match status" value="1"/>
</dbReference>
<dbReference type="EC" id="2.5.1.87" evidence="5"/>
<dbReference type="SUPFAM" id="SSF64005">
    <property type="entry name" value="Undecaprenyl diphosphate synthase"/>
    <property type="match status" value="1"/>
</dbReference>
<evidence type="ECO:0000256" key="12">
    <source>
        <dbReference type="ARBA" id="ARBA00047353"/>
    </source>
</evidence>
<keyword evidence="15" id="KW-1185">Reference proteome</keyword>
<evidence type="ECO:0000256" key="7">
    <source>
        <dbReference type="ARBA" id="ARBA00022692"/>
    </source>
</evidence>
<evidence type="ECO:0000256" key="5">
    <source>
        <dbReference type="ARBA" id="ARBA00012596"/>
    </source>
</evidence>
<dbReference type="InterPro" id="IPR036424">
    <property type="entry name" value="UPP_synth-like_sf"/>
</dbReference>
<protein>
    <recommendedName>
        <fullName evidence="5">ditrans,polycis-polyprenyl diphosphate synthase [(2E,6E)-farnesyldiphosphate specific]</fullName>
        <ecNumber evidence="5">2.5.1.87</ecNumber>
    </recommendedName>
</protein>
<keyword evidence="11 13" id="KW-0472">Membrane</keyword>
<comment type="caution">
    <text evidence="14">The sequence shown here is derived from an EMBL/GenBank/DDBJ whole genome shotgun (WGS) entry which is preliminary data.</text>
</comment>
<evidence type="ECO:0000313" key="15">
    <source>
        <dbReference type="Proteomes" id="UP001295684"/>
    </source>
</evidence>
<dbReference type="PANTHER" id="PTHR21528">
    <property type="entry name" value="DEHYDRODOLICHYL DIPHOSPHATE SYNTHASE COMPLEX SUBUNIT NUS1"/>
    <property type="match status" value="1"/>
</dbReference>
<evidence type="ECO:0000256" key="4">
    <source>
        <dbReference type="ARBA" id="ARBA00005432"/>
    </source>
</evidence>
<name>A0AAD1XRI2_EUPCR</name>
<keyword evidence="10 13" id="KW-1133">Transmembrane helix</keyword>
<sequence length="280" mass="33102">MANKAIRVISTILFWLLLKLFNILNYIIVCFKKVKDNIRYRILRSHFDLETDIICQEVRPKINKKMQHVAICCMEPLEQDREIQLSKLSNLINWLQLSDVKYLTLYLENMGNVHILEVEKYLERVLKHQFASLKITWADGNKVTNQQTLAVNILSKDRVGQDLQNNMRKFCSRDAYCDQSSDFRTTNLQLVDYLKSNSDLYLPMKNSQEENIDDSKTYFENYNPDLTLVFNPAGFSLGSFPPLMREFTEMLQCGSLQRMNILNYYDQMTKFFNIQQRWGI</sequence>
<evidence type="ECO:0000256" key="6">
    <source>
        <dbReference type="ARBA" id="ARBA00022679"/>
    </source>
</evidence>
<evidence type="ECO:0000256" key="3">
    <source>
        <dbReference type="ARBA" id="ARBA00004922"/>
    </source>
</evidence>
<evidence type="ECO:0000313" key="14">
    <source>
        <dbReference type="EMBL" id="CAI2377893.1"/>
    </source>
</evidence>
<comment type="similarity">
    <text evidence="4">Belongs to the UPP synthase family.</text>
</comment>
<comment type="catalytic activity">
    <reaction evidence="12">
        <text>n isopentenyl diphosphate + (2E,6E)-farnesyl diphosphate = a di-trans,poly-cis-polyprenyl diphosphate + n diphosphate</text>
        <dbReference type="Rhea" id="RHEA:53008"/>
        <dbReference type="Rhea" id="RHEA-COMP:19494"/>
        <dbReference type="ChEBI" id="CHEBI:33019"/>
        <dbReference type="ChEBI" id="CHEBI:128769"/>
        <dbReference type="ChEBI" id="CHEBI:136960"/>
        <dbReference type="ChEBI" id="CHEBI:175763"/>
        <dbReference type="EC" id="2.5.1.87"/>
    </reaction>
</comment>
<comment type="subcellular location">
    <subcellularLocation>
        <location evidence="2">Endoplasmic reticulum membrane</location>
    </subcellularLocation>
</comment>
<keyword evidence="7 13" id="KW-0812">Transmembrane</keyword>
<accession>A0AAD1XRI2</accession>
<evidence type="ECO:0000256" key="1">
    <source>
        <dbReference type="ARBA" id="ARBA00001946"/>
    </source>
</evidence>
<proteinExistence type="inferred from homology"/>
<dbReference type="Proteomes" id="UP001295684">
    <property type="component" value="Unassembled WGS sequence"/>
</dbReference>
<evidence type="ECO:0000256" key="9">
    <source>
        <dbReference type="ARBA" id="ARBA00022842"/>
    </source>
</evidence>
<organism evidence="14 15">
    <name type="scientific">Euplotes crassus</name>
    <dbReference type="NCBI Taxonomy" id="5936"/>
    <lineage>
        <taxon>Eukaryota</taxon>
        <taxon>Sar</taxon>
        <taxon>Alveolata</taxon>
        <taxon>Ciliophora</taxon>
        <taxon>Intramacronucleata</taxon>
        <taxon>Spirotrichea</taxon>
        <taxon>Hypotrichia</taxon>
        <taxon>Euplotida</taxon>
        <taxon>Euplotidae</taxon>
        <taxon>Moneuplotes</taxon>
    </lineage>
</organism>
<feature type="transmembrane region" description="Helical" evidence="13">
    <location>
        <begin position="12"/>
        <end position="31"/>
    </location>
</feature>
<dbReference type="EMBL" id="CAMPGE010019569">
    <property type="protein sequence ID" value="CAI2377893.1"/>
    <property type="molecule type" value="Genomic_DNA"/>
</dbReference>
<evidence type="ECO:0000256" key="13">
    <source>
        <dbReference type="SAM" id="Phobius"/>
    </source>
</evidence>
<dbReference type="GO" id="GO:0045547">
    <property type="term" value="F:ditrans,polycis-polyprenyl diphosphate synthase [(2E,6E)-farnesyl diphosphate specific] activity"/>
    <property type="evidence" value="ECO:0007669"/>
    <property type="project" value="UniProtKB-EC"/>
</dbReference>
<dbReference type="InterPro" id="IPR038887">
    <property type="entry name" value="Nus1/NgBR"/>
</dbReference>
<keyword evidence="8" id="KW-0256">Endoplasmic reticulum</keyword>
<comment type="pathway">
    <text evidence="3">Protein modification; protein glycosylation.</text>
</comment>
<comment type="cofactor">
    <cofactor evidence="1">
        <name>Mg(2+)</name>
        <dbReference type="ChEBI" id="CHEBI:18420"/>
    </cofactor>
</comment>
<evidence type="ECO:0000256" key="10">
    <source>
        <dbReference type="ARBA" id="ARBA00022989"/>
    </source>
</evidence>
<dbReference type="GO" id="GO:0005789">
    <property type="term" value="C:endoplasmic reticulum membrane"/>
    <property type="evidence" value="ECO:0007669"/>
    <property type="project" value="UniProtKB-SubCell"/>
</dbReference>
<gene>
    <name evidence="14" type="ORF">ECRASSUSDP1_LOCUS19284</name>
</gene>
<dbReference type="GO" id="GO:1904423">
    <property type="term" value="C:dehydrodolichyl diphosphate synthase complex"/>
    <property type="evidence" value="ECO:0007669"/>
    <property type="project" value="InterPro"/>
</dbReference>
<keyword evidence="9" id="KW-0460">Magnesium</keyword>
<reference evidence="14" key="1">
    <citation type="submission" date="2023-07" db="EMBL/GenBank/DDBJ databases">
        <authorList>
            <consortium name="AG Swart"/>
            <person name="Singh M."/>
            <person name="Singh A."/>
            <person name="Seah K."/>
            <person name="Emmerich C."/>
        </authorList>
    </citation>
    <scope>NUCLEOTIDE SEQUENCE</scope>
    <source>
        <strain evidence="14">DP1</strain>
    </source>
</reference>